<evidence type="ECO:0000259" key="5">
    <source>
        <dbReference type="PROSITE" id="PS50122"/>
    </source>
</evidence>
<dbReference type="Proteomes" id="UP001162834">
    <property type="component" value="Chromosome"/>
</dbReference>
<dbReference type="RefSeq" id="WP_259311661.1">
    <property type="nucleotide sequence ID" value="NZ_CP087164.1"/>
</dbReference>
<reference evidence="6" key="1">
    <citation type="journal article" date="2022" name="Int. J. Syst. Evol. Microbiol.">
        <title>Pseudomonas aegrilactucae sp. nov. and Pseudomonas morbosilactucae sp. nov., pathogens causing bacterial rot of lettuce in Japan.</title>
        <authorList>
            <person name="Sawada H."/>
            <person name="Fujikawa T."/>
            <person name="Satou M."/>
        </authorList>
    </citation>
    <scope>NUCLEOTIDE SEQUENCE</scope>
    <source>
        <strain evidence="6">0166_1</strain>
    </source>
</reference>
<protein>
    <recommendedName>
        <fullName evidence="2">protein-glutamate methylesterase</fullName>
        <ecNumber evidence="2">3.1.1.61</ecNumber>
    </recommendedName>
</protein>
<evidence type="ECO:0000313" key="7">
    <source>
        <dbReference type="Proteomes" id="UP001162834"/>
    </source>
</evidence>
<dbReference type="Gene3D" id="3.40.50.180">
    <property type="entry name" value="Methylesterase CheB, C-terminal domain"/>
    <property type="match status" value="1"/>
</dbReference>
<keyword evidence="7" id="KW-1185">Reference proteome</keyword>
<proteinExistence type="predicted"/>
<keyword evidence="1 4" id="KW-0378">Hydrolase</keyword>
<comment type="catalytic activity">
    <reaction evidence="3">
        <text>[protein]-L-glutamate 5-O-methyl ester + H2O = L-glutamyl-[protein] + methanol + H(+)</text>
        <dbReference type="Rhea" id="RHEA:23236"/>
        <dbReference type="Rhea" id="RHEA-COMP:10208"/>
        <dbReference type="Rhea" id="RHEA-COMP:10311"/>
        <dbReference type="ChEBI" id="CHEBI:15377"/>
        <dbReference type="ChEBI" id="CHEBI:15378"/>
        <dbReference type="ChEBI" id="CHEBI:17790"/>
        <dbReference type="ChEBI" id="CHEBI:29973"/>
        <dbReference type="ChEBI" id="CHEBI:82795"/>
        <dbReference type="EC" id="3.1.1.61"/>
    </reaction>
</comment>
<gene>
    <name evidence="6" type="primary">cheB_5</name>
    <name evidence="6" type="ORF">DSM104329_04029</name>
</gene>
<dbReference type="PROSITE" id="PS50122">
    <property type="entry name" value="CHEB"/>
    <property type="match status" value="1"/>
</dbReference>
<accession>A0A9E6Y1B5</accession>
<dbReference type="GO" id="GO:0000156">
    <property type="term" value="F:phosphorelay response regulator activity"/>
    <property type="evidence" value="ECO:0007669"/>
    <property type="project" value="InterPro"/>
</dbReference>
<organism evidence="6 7">
    <name type="scientific">Capillimicrobium parvum</name>
    <dbReference type="NCBI Taxonomy" id="2884022"/>
    <lineage>
        <taxon>Bacteria</taxon>
        <taxon>Bacillati</taxon>
        <taxon>Actinomycetota</taxon>
        <taxon>Thermoleophilia</taxon>
        <taxon>Solirubrobacterales</taxon>
        <taxon>Capillimicrobiaceae</taxon>
        <taxon>Capillimicrobium</taxon>
    </lineage>
</organism>
<evidence type="ECO:0000313" key="6">
    <source>
        <dbReference type="EMBL" id="UGS37611.1"/>
    </source>
</evidence>
<evidence type="ECO:0000256" key="3">
    <source>
        <dbReference type="ARBA" id="ARBA00048267"/>
    </source>
</evidence>
<evidence type="ECO:0000256" key="4">
    <source>
        <dbReference type="PROSITE-ProRule" id="PRU00050"/>
    </source>
</evidence>
<dbReference type="InterPro" id="IPR000673">
    <property type="entry name" value="Sig_transdc_resp-reg_Me-estase"/>
</dbReference>
<dbReference type="PANTHER" id="PTHR42872:SF6">
    <property type="entry name" value="PROTEIN-GLUTAMATE METHYLESTERASE_PROTEIN-GLUTAMINE GLUTAMINASE"/>
    <property type="match status" value="1"/>
</dbReference>
<dbReference type="GO" id="GO:0005737">
    <property type="term" value="C:cytoplasm"/>
    <property type="evidence" value="ECO:0007669"/>
    <property type="project" value="InterPro"/>
</dbReference>
<feature type="active site" evidence="4">
    <location>
        <position position="10"/>
    </location>
</feature>
<evidence type="ECO:0000256" key="2">
    <source>
        <dbReference type="ARBA" id="ARBA00039140"/>
    </source>
</evidence>
<dbReference type="KEGG" id="sbae:DSM104329_04029"/>
<dbReference type="EC" id="3.1.1.61" evidence="2"/>
<dbReference type="GO" id="GO:0006935">
    <property type="term" value="P:chemotaxis"/>
    <property type="evidence" value="ECO:0007669"/>
    <property type="project" value="UniProtKB-UniRule"/>
</dbReference>
<evidence type="ECO:0000256" key="1">
    <source>
        <dbReference type="ARBA" id="ARBA00022801"/>
    </source>
</evidence>
<dbReference type="EMBL" id="CP087164">
    <property type="protein sequence ID" value="UGS37611.1"/>
    <property type="molecule type" value="Genomic_DNA"/>
</dbReference>
<dbReference type="InterPro" id="IPR035909">
    <property type="entry name" value="CheB_C"/>
</dbReference>
<sequence length="192" mass="20118">MVDLVVIGASWGGLRALRAVLAPLTPDFPAPILIVQHRSDEESALAELLARTCALTVREAEDKDRLQAGTVLLAPHGYHLLVEGDEAILSVDDPVRFSRPSIDVLLESAAEHGDRAVGVVLTGANADGAAGLAAIRRRGGIAIVQDPQSAERPQMPRAALAAVPDAQVRPLEQIGPELMRICAPSTARPGAA</sequence>
<name>A0A9E6Y1B5_9ACTN</name>
<dbReference type="GO" id="GO:0008984">
    <property type="term" value="F:protein-glutamate methylesterase activity"/>
    <property type="evidence" value="ECO:0007669"/>
    <property type="project" value="UniProtKB-EC"/>
</dbReference>
<dbReference type="PANTHER" id="PTHR42872">
    <property type="entry name" value="PROTEIN-GLUTAMATE METHYLESTERASE/PROTEIN-GLUTAMINE GLUTAMINASE"/>
    <property type="match status" value="1"/>
</dbReference>
<dbReference type="Pfam" id="PF01339">
    <property type="entry name" value="CheB_methylest"/>
    <property type="match status" value="1"/>
</dbReference>
<dbReference type="CDD" id="cd16433">
    <property type="entry name" value="CheB"/>
    <property type="match status" value="1"/>
</dbReference>
<dbReference type="SUPFAM" id="SSF52738">
    <property type="entry name" value="Methylesterase CheB, C-terminal domain"/>
    <property type="match status" value="1"/>
</dbReference>
<feature type="active site" evidence="4">
    <location>
        <position position="127"/>
    </location>
</feature>
<dbReference type="AlphaFoldDB" id="A0A9E6Y1B5"/>
<feature type="active site" evidence="4">
    <location>
        <position position="37"/>
    </location>
</feature>
<keyword evidence="4" id="KW-0145">Chemotaxis</keyword>
<feature type="domain" description="CheB-type methylesterase" evidence="5">
    <location>
        <begin position="1"/>
        <end position="179"/>
    </location>
</feature>